<organism evidence="1">
    <name type="scientific">marine sediment metagenome</name>
    <dbReference type="NCBI Taxonomy" id="412755"/>
    <lineage>
        <taxon>unclassified sequences</taxon>
        <taxon>metagenomes</taxon>
        <taxon>ecological metagenomes</taxon>
    </lineage>
</organism>
<gene>
    <name evidence="1" type="ORF">LCGC14_0586410</name>
</gene>
<reference evidence="1" key="1">
    <citation type="journal article" date="2015" name="Nature">
        <title>Complex archaea that bridge the gap between prokaryotes and eukaryotes.</title>
        <authorList>
            <person name="Spang A."/>
            <person name="Saw J.H."/>
            <person name="Jorgensen S.L."/>
            <person name="Zaremba-Niedzwiedzka K."/>
            <person name="Martijn J."/>
            <person name="Lind A.E."/>
            <person name="van Eijk R."/>
            <person name="Schleper C."/>
            <person name="Guy L."/>
            <person name="Ettema T.J."/>
        </authorList>
    </citation>
    <scope>NUCLEOTIDE SEQUENCE</scope>
</reference>
<comment type="caution">
    <text evidence="1">The sequence shown here is derived from an EMBL/GenBank/DDBJ whole genome shotgun (WGS) entry which is preliminary data.</text>
</comment>
<dbReference type="AlphaFoldDB" id="A0A0F9REW1"/>
<name>A0A0F9REW1_9ZZZZ</name>
<proteinExistence type="predicted"/>
<dbReference type="EMBL" id="LAZR01000902">
    <property type="protein sequence ID" value="KKN55040.1"/>
    <property type="molecule type" value="Genomic_DNA"/>
</dbReference>
<accession>A0A0F9REW1</accession>
<evidence type="ECO:0000313" key="1">
    <source>
        <dbReference type="EMBL" id="KKN55040.1"/>
    </source>
</evidence>
<sequence>MSPRAGKVSKKVKELKVPDEMFGINKKKEKPMKRHNYCYKCNRYYGRGSYIDKLWHKEFCDK</sequence>
<protein>
    <submittedName>
        <fullName evidence="1">Uncharacterized protein</fullName>
    </submittedName>
</protein>